<dbReference type="AlphaFoldDB" id="A0A2N0QDE0"/>
<organism evidence="1 2">
    <name type="scientific">Rhizophagus irregularis</name>
    <dbReference type="NCBI Taxonomy" id="588596"/>
    <lineage>
        <taxon>Eukaryota</taxon>
        <taxon>Fungi</taxon>
        <taxon>Fungi incertae sedis</taxon>
        <taxon>Mucoromycota</taxon>
        <taxon>Glomeromycotina</taxon>
        <taxon>Glomeromycetes</taxon>
        <taxon>Glomerales</taxon>
        <taxon>Glomeraceae</taxon>
        <taxon>Rhizophagus</taxon>
    </lineage>
</organism>
<reference evidence="1 2" key="1">
    <citation type="submission" date="2016-04" db="EMBL/GenBank/DDBJ databases">
        <title>Genome analyses suggest a sexual origin of heterokaryosis in a supposedly ancient asexual fungus.</title>
        <authorList>
            <person name="Ropars J."/>
            <person name="Sedzielewska K."/>
            <person name="Noel J."/>
            <person name="Charron P."/>
            <person name="Farinelli L."/>
            <person name="Marton T."/>
            <person name="Kruger M."/>
            <person name="Pelin A."/>
            <person name="Brachmann A."/>
            <person name="Corradi N."/>
        </authorList>
    </citation>
    <scope>NUCLEOTIDE SEQUENCE [LARGE SCALE GENOMIC DNA]</scope>
    <source>
        <strain evidence="1 2">A5</strain>
    </source>
</reference>
<dbReference type="VEuPathDB" id="FungiDB:RhiirA1_536261"/>
<name>A0A2N0QDE0_9GLOM</name>
<gene>
    <name evidence="1" type="ORF">RhiirA5_406283</name>
</gene>
<reference evidence="1 2" key="2">
    <citation type="submission" date="2017-09" db="EMBL/GenBank/DDBJ databases">
        <title>Extensive intraspecific genome diversity in a model arbuscular mycorrhizal fungus.</title>
        <authorList>
            <person name="Chen E.C."/>
            <person name="Morin E."/>
            <person name="Beaudet D."/>
            <person name="Noel J."/>
            <person name="Ndikumana S."/>
            <person name="Charron P."/>
            <person name="St-Onge C."/>
            <person name="Giorgi J."/>
            <person name="Grigoriev I.V."/>
            <person name="Roux C."/>
            <person name="Martin F.M."/>
            <person name="Corradi N."/>
        </authorList>
    </citation>
    <scope>NUCLEOTIDE SEQUENCE [LARGE SCALE GENOMIC DNA]</scope>
    <source>
        <strain evidence="1 2">A5</strain>
    </source>
</reference>
<accession>A0A2N0QDE0</accession>
<dbReference type="Proteomes" id="UP000232722">
    <property type="component" value="Unassembled WGS sequence"/>
</dbReference>
<protein>
    <submittedName>
        <fullName evidence="1">Uncharacterized protein</fullName>
    </submittedName>
</protein>
<evidence type="ECO:0000313" key="2">
    <source>
        <dbReference type="Proteomes" id="UP000232722"/>
    </source>
</evidence>
<proteinExistence type="predicted"/>
<comment type="caution">
    <text evidence="1">The sequence shown here is derived from an EMBL/GenBank/DDBJ whole genome shotgun (WGS) entry which is preliminary data.</text>
</comment>
<dbReference type="VEuPathDB" id="FungiDB:RhiirFUN_021930"/>
<evidence type="ECO:0000313" key="1">
    <source>
        <dbReference type="EMBL" id="PKC17089.1"/>
    </source>
</evidence>
<sequence length="163" mass="19369">MSLELTIEAGLLNEGKSAEYLDRGCIYKATLRHYVKVVLYQKWKVSFVYRIYTSSGENHKFVSYKNEDNLFIDHFSISFLGDDLEKRLRQLYVKENIVDIFWGRSLKDDDTIWSVYVVYNIPYLFKRTENVMEDQMIRFITEEEGFANTEIRRQGSHDPLPTL</sequence>
<dbReference type="EMBL" id="LLXJ01000026">
    <property type="protein sequence ID" value="PKC17089.1"/>
    <property type="molecule type" value="Genomic_DNA"/>
</dbReference>
<dbReference type="VEuPathDB" id="FungiDB:FUN_010085"/>